<dbReference type="InterPro" id="IPR036322">
    <property type="entry name" value="WD40_repeat_dom_sf"/>
</dbReference>
<dbReference type="SUPFAM" id="SSF50978">
    <property type="entry name" value="WD40 repeat-like"/>
    <property type="match status" value="1"/>
</dbReference>
<dbReference type="AlphaFoldDB" id="A0A3P6R703"/>
<protein>
    <recommendedName>
        <fullName evidence="3">Vps16 N-terminal domain-containing protein</fullName>
    </recommendedName>
</protein>
<evidence type="ECO:0000313" key="2">
    <source>
        <dbReference type="Proteomes" id="UP000271889"/>
    </source>
</evidence>
<gene>
    <name evidence="1" type="ORF">CGOC_LOCUS4427</name>
</gene>
<name>A0A3P6R703_CYLGO</name>
<evidence type="ECO:0008006" key="3">
    <source>
        <dbReference type="Google" id="ProtNLM"/>
    </source>
</evidence>
<accession>A0A3P6R703</accession>
<dbReference type="EMBL" id="UYRV01012248">
    <property type="protein sequence ID" value="VDK58772.1"/>
    <property type="molecule type" value="Genomic_DNA"/>
</dbReference>
<feature type="non-terminal residue" evidence="1">
    <location>
        <position position="1"/>
    </location>
</feature>
<keyword evidence="2" id="KW-1185">Reference proteome</keyword>
<organism evidence="1 2">
    <name type="scientific">Cylicostephanus goldi</name>
    <name type="common">Nematode worm</name>
    <dbReference type="NCBI Taxonomy" id="71465"/>
    <lineage>
        <taxon>Eukaryota</taxon>
        <taxon>Metazoa</taxon>
        <taxon>Ecdysozoa</taxon>
        <taxon>Nematoda</taxon>
        <taxon>Chromadorea</taxon>
        <taxon>Rhabditida</taxon>
        <taxon>Rhabditina</taxon>
        <taxon>Rhabditomorpha</taxon>
        <taxon>Strongyloidea</taxon>
        <taxon>Strongylidae</taxon>
        <taxon>Cylicostephanus</taxon>
    </lineage>
</organism>
<dbReference type="OrthoDB" id="10556166at2759"/>
<reference evidence="1 2" key="1">
    <citation type="submission" date="2018-11" db="EMBL/GenBank/DDBJ databases">
        <authorList>
            <consortium name="Pathogen Informatics"/>
        </authorList>
    </citation>
    <scope>NUCLEOTIDE SEQUENCE [LARGE SCALE GENOMIC DNA]</scope>
</reference>
<sequence>TKDGRAFIVENGIVKKEWKIPNSPAIRAACWTSMHSITIGLGNGRILEYNTNSIQQLRDYSRNIGQSPIIMTKYFHSSNILMACSNTRLMAYKNGQEFDLMVPRQGEFDKILAISIDETSLHFVVGSKALASWETEFHPSFNWATCLLPLKNSLYSFVSTTNGIAIHDWSRTKEDLHVNCRASIVDIRATAKDESSNNIMVLSEKNMVYLKFGLTRCNNCK</sequence>
<evidence type="ECO:0000313" key="1">
    <source>
        <dbReference type="EMBL" id="VDK58772.1"/>
    </source>
</evidence>
<proteinExistence type="predicted"/>
<dbReference type="Proteomes" id="UP000271889">
    <property type="component" value="Unassembled WGS sequence"/>
</dbReference>